<accession>A0A8I1GHP7</accession>
<dbReference type="RefSeq" id="WP_037242179.1">
    <property type="nucleotide sequence ID" value="NZ_JAEMUK010000012.1"/>
</dbReference>
<dbReference type="Proteomes" id="UP000623250">
    <property type="component" value="Unassembled WGS sequence"/>
</dbReference>
<sequence>MLYQIGPVTVDVFPFNADSVEEDGSTEYAKKDLLGRMPGREFTGEGDEKFSIRGQVFPTKIGGLTEIETLNGLRRSGERVMVVRGDGKVLGWHAIESVRKSHEMLGPNGVGQVIKHDIVLVRVDAPGSDAGATLLSMLLSLF</sequence>
<dbReference type="EMBL" id="JAEMUK010000012">
    <property type="protein sequence ID" value="MBJ7543277.1"/>
    <property type="molecule type" value="Genomic_DNA"/>
</dbReference>
<proteinExistence type="predicted"/>
<name>A0A8I1GHP7_9HYPH</name>
<dbReference type="AlphaFoldDB" id="A0A8I1GHP7"/>
<evidence type="ECO:0000313" key="2">
    <source>
        <dbReference type="Proteomes" id="UP000623250"/>
    </source>
</evidence>
<protein>
    <submittedName>
        <fullName evidence="1">Phage tail protein</fullName>
    </submittedName>
</protein>
<keyword evidence="2" id="KW-1185">Reference proteome</keyword>
<dbReference type="Pfam" id="PF06995">
    <property type="entry name" value="Phage_P2_GpU"/>
    <property type="match status" value="1"/>
</dbReference>
<organism evidence="1 2">
    <name type="scientific">Rhodomicrobium udaipurense</name>
    <dbReference type="NCBI Taxonomy" id="1202716"/>
    <lineage>
        <taxon>Bacteria</taxon>
        <taxon>Pseudomonadati</taxon>
        <taxon>Pseudomonadota</taxon>
        <taxon>Alphaproteobacteria</taxon>
        <taxon>Hyphomicrobiales</taxon>
        <taxon>Hyphomicrobiaceae</taxon>
        <taxon>Rhodomicrobium</taxon>
    </lineage>
</organism>
<dbReference type="InterPro" id="IPR009734">
    <property type="entry name" value="Myoviridae_GpU"/>
</dbReference>
<comment type="caution">
    <text evidence="1">The sequence shown here is derived from an EMBL/GenBank/DDBJ whole genome shotgun (WGS) entry which is preliminary data.</text>
</comment>
<gene>
    <name evidence="1" type="ORF">JDN41_06880</name>
</gene>
<reference evidence="1 2" key="1">
    <citation type="submission" date="2020-12" db="EMBL/GenBank/DDBJ databases">
        <title>Revised draft genomes of Rhodomicrobium vannielii ATCC 17100 and Rhodomicrobium udaipurense JA643.</title>
        <authorList>
            <person name="Conners E.M."/>
            <person name="Davenport E.J."/>
            <person name="Bose A."/>
        </authorList>
    </citation>
    <scope>NUCLEOTIDE SEQUENCE [LARGE SCALE GENOMIC DNA]</scope>
    <source>
        <strain evidence="1 2">JA643</strain>
    </source>
</reference>
<evidence type="ECO:0000313" key="1">
    <source>
        <dbReference type="EMBL" id="MBJ7543277.1"/>
    </source>
</evidence>